<comment type="caution">
    <text evidence="4">The sequence shown here is derived from an EMBL/GenBank/DDBJ whole genome shotgun (WGS) entry which is preliminary data.</text>
</comment>
<feature type="region of interest" description="Disordered" evidence="2">
    <location>
        <begin position="652"/>
        <end position="861"/>
    </location>
</feature>
<name>A0A553N6X7_TIGCA</name>
<dbReference type="InterPro" id="IPR029058">
    <property type="entry name" value="AB_hydrolase_fold"/>
</dbReference>
<evidence type="ECO:0000313" key="4">
    <source>
        <dbReference type="EMBL" id="TRY61191.1"/>
    </source>
</evidence>
<dbReference type="InterPro" id="IPR007751">
    <property type="entry name" value="DUF676_lipase-like"/>
</dbReference>
<evidence type="ECO:0000313" key="5">
    <source>
        <dbReference type="Proteomes" id="UP000318571"/>
    </source>
</evidence>
<accession>A0A553N6X7</accession>
<keyword evidence="5" id="KW-1185">Reference proteome</keyword>
<evidence type="ECO:0000256" key="2">
    <source>
        <dbReference type="SAM" id="MobiDB-lite"/>
    </source>
</evidence>
<dbReference type="PANTHER" id="PTHR12482">
    <property type="entry name" value="LIPASE ROG1-RELATED-RELATED"/>
    <property type="match status" value="1"/>
</dbReference>
<feature type="compositionally biased region" description="Low complexity" evidence="2">
    <location>
        <begin position="654"/>
        <end position="667"/>
    </location>
</feature>
<organism evidence="4 5">
    <name type="scientific">Tigriopus californicus</name>
    <name type="common">Marine copepod</name>
    <dbReference type="NCBI Taxonomy" id="6832"/>
    <lineage>
        <taxon>Eukaryota</taxon>
        <taxon>Metazoa</taxon>
        <taxon>Ecdysozoa</taxon>
        <taxon>Arthropoda</taxon>
        <taxon>Crustacea</taxon>
        <taxon>Multicrustacea</taxon>
        <taxon>Hexanauplia</taxon>
        <taxon>Copepoda</taxon>
        <taxon>Harpacticoida</taxon>
        <taxon>Harpacticidae</taxon>
        <taxon>Tigriopus</taxon>
    </lineage>
</organism>
<dbReference type="Pfam" id="PF12394">
    <property type="entry name" value="DUF3657"/>
    <property type="match status" value="1"/>
</dbReference>
<feature type="region of interest" description="Disordered" evidence="2">
    <location>
        <begin position="547"/>
        <end position="573"/>
    </location>
</feature>
<dbReference type="InterPro" id="IPR044294">
    <property type="entry name" value="Lipase-like"/>
</dbReference>
<protein>
    <recommendedName>
        <fullName evidence="3">DUF676 domain-containing protein</fullName>
    </recommendedName>
</protein>
<dbReference type="Gene3D" id="3.40.50.1820">
    <property type="entry name" value="alpha/beta hydrolase"/>
    <property type="match status" value="1"/>
</dbReference>
<feature type="compositionally biased region" description="Basic and acidic residues" evidence="2">
    <location>
        <begin position="703"/>
        <end position="714"/>
    </location>
</feature>
<feature type="region of interest" description="Disordered" evidence="2">
    <location>
        <begin position="901"/>
        <end position="938"/>
    </location>
</feature>
<evidence type="ECO:0000256" key="1">
    <source>
        <dbReference type="ARBA" id="ARBA00007949"/>
    </source>
</evidence>
<feature type="compositionally biased region" description="Low complexity" evidence="2">
    <location>
        <begin position="195"/>
        <end position="217"/>
    </location>
</feature>
<reference evidence="4 5" key="1">
    <citation type="journal article" date="2018" name="Nat. Ecol. Evol.">
        <title>Genomic signatures of mitonuclear coevolution across populations of Tigriopus californicus.</title>
        <authorList>
            <person name="Barreto F.S."/>
            <person name="Watson E.T."/>
            <person name="Lima T.G."/>
            <person name="Willett C.S."/>
            <person name="Edmands S."/>
            <person name="Li W."/>
            <person name="Burton R.S."/>
        </authorList>
    </citation>
    <scope>NUCLEOTIDE SEQUENCE [LARGE SCALE GENOMIC DNA]</scope>
    <source>
        <strain evidence="4 5">San Diego</strain>
    </source>
</reference>
<dbReference type="OMA" id="TIHACLV"/>
<dbReference type="SUPFAM" id="SSF53474">
    <property type="entry name" value="alpha/beta-Hydrolases"/>
    <property type="match status" value="1"/>
</dbReference>
<sequence>MSELQATVELCVEFHKFYNVDLFQRGFYQIRSYIKAAPKLPCKIEVSLPKNEITNETFPPSIINGTAVTKTFQILYRNEEVSLRNNANFKAHFIVEAGKIEETLDKADLQLHIELWYTENGFGISQQSAIECVSARVLSLAFQPTRGLHYHLPVLFDYFHLSAVSVTIHAILSSIHQPYINSVRSSPAMQNNKLNQQSSLSSFPSSSSTSSITSNGKSNKKDSKKTNHKQQQQAHQQMSNGSTMETVFFGPPPGKGKNCLENGARLSSARKVHHEVCSLLLGAYESLQCYHLEFSNLLPEAERSKINLNDCAKRLSNLSDLAKTVDSEDDFLAMANSDISQLCGEIVLLWNSFLKAFTNKPQILQHLARIHHLHRVKRFSEAFFVIENPRTSALGCFEPNYQTYAQTAETVRNSRYFSLMPKLPVSCPDMDGDVSTLPVIFEDIYQAEPILGGRGRRHSLSDIKNVEGGTTNQSPETMSSSSSSMNINSLADVKGRRPSSVPSIKKLEEKQKSSPQDPFNFKSNPVAARFLALDEGSLRSLNQTALGGVRSSQKPNAGAISPSSSSSGTDRADMNAKVVNETTKENDINGFSHLEWSASVPYNLAEEPDEVAGMKHSHSCQSMPSMTVEHLSLQKQPSDPAVAKLKEIQEDNPSNANENISSEANHSPSLNGEDTLMKTTDTDSSPTSDINKPEDEDTAISRVDGKTELSKGDPAEEPLASGFQSKSSGGNHPAGSLKSIRESQEALSKKLNEVRQKSRSTHRERLIQQRPRAKSEEVSEKFPDELRPRSRKQSEGDALELKPLDDDKSEADSELSKKSHEDSDKTLSAPKLVQGLKGSGGQGNTLPPPPMQFRDPPRKNCDEAVSSLRKERAMKIQRSLEERFTKRMSQYEDTLQQHKLDTHLSSVPSSKVNGASREESLLNGTGLGEGGGGGGTMPIMRKVKEISEQPSIPPSSSSSLSRLELRHQKHLTEHVDRTQKLVGHEDPEDATRTNCFVMEQTGDCMETKTLPRSSSRKLSPRHFDHTAIGEDMLSNDFRQHHERILQRLVSMVGDQTLNFIKAKEEFKKLVTFPGILYSDLSRFPSFVPYFHLTKETRLLNPRQVHLIVCVHGLDGNSADLRLIKTYLEMALPGHNMDFLMSEVNQGDTFSSFETMTDRLVDEILQHVANYPMASIPSRISFVGHSLGCILIRSAISRPKVSHLVTKFYTYLSLSGPHLGTLYNNSGLVNMGMWVMQKWKKSGSLHQLSLKDAQDIRQTFLYRLSLQSNLHKFRHVLLAGSTQDRYVPWHSARIELCKAAAKDNSVTGAAYREMVSNIISPIVNSPSGTPTFVRYDVHHALPSNTNSLIGRAAHIAVLDSELFIEKFLIISALKYFQ</sequence>
<dbReference type="FunFam" id="3.40.50.1820:FF:000004">
    <property type="entry name" value="Protein FAM135A isoform a"/>
    <property type="match status" value="1"/>
</dbReference>
<gene>
    <name evidence="4" type="ORF">TCAL_05688</name>
</gene>
<feature type="compositionally biased region" description="Polar residues" evidence="2">
    <location>
        <begin position="903"/>
        <end position="913"/>
    </location>
</feature>
<feature type="region of interest" description="Disordered" evidence="2">
    <location>
        <begin position="195"/>
        <end position="248"/>
    </location>
</feature>
<feature type="compositionally biased region" description="Basic and acidic residues" evidence="2">
    <location>
        <begin position="739"/>
        <end position="825"/>
    </location>
</feature>
<dbReference type="PANTHER" id="PTHR12482:SF5">
    <property type="entry name" value="DUF676 DOMAIN-CONTAINING PROTEIN"/>
    <property type="match status" value="1"/>
</dbReference>
<feature type="domain" description="DUF676" evidence="3">
    <location>
        <begin position="1102"/>
        <end position="1296"/>
    </location>
</feature>
<dbReference type="Proteomes" id="UP000318571">
    <property type="component" value="Chromosome 8"/>
</dbReference>
<proteinExistence type="inferred from homology"/>
<feature type="compositionally biased region" description="Polar residues" evidence="2">
    <location>
        <begin position="468"/>
        <end position="478"/>
    </location>
</feature>
<comment type="similarity">
    <text evidence="1">Belongs to the FAM135 family.</text>
</comment>
<feature type="region of interest" description="Disordered" evidence="2">
    <location>
        <begin position="456"/>
        <end position="502"/>
    </location>
</feature>
<dbReference type="EMBL" id="VCGU01000459">
    <property type="protein sequence ID" value="TRY61191.1"/>
    <property type="molecule type" value="Genomic_DNA"/>
</dbReference>
<evidence type="ECO:0000259" key="3">
    <source>
        <dbReference type="Pfam" id="PF05057"/>
    </source>
</evidence>
<dbReference type="InterPro" id="IPR022122">
    <property type="entry name" value="DUF3657"/>
</dbReference>
<feature type="compositionally biased region" description="Gly residues" evidence="2">
    <location>
        <begin position="925"/>
        <end position="936"/>
    </location>
</feature>
<dbReference type="Pfam" id="PF05057">
    <property type="entry name" value="DUF676"/>
    <property type="match status" value="1"/>
</dbReference>